<gene>
    <name evidence="2" type="ORF">N784_10445</name>
</gene>
<keyword evidence="1" id="KW-0472">Membrane</keyword>
<dbReference type="EMBL" id="AVPG01000003">
    <property type="protein sequence ID" value="KGX88152.1"/>
    <property type="molecule type" value="Genomic_DNA"/>
</dbReference>
<evidence type="ECO:0000313" key="3">
    <source>
        <dbReference type="Proteomes" id="UP000030401"/>
    </source>
</evidence>
<protein>
    <submittedName>
        <fullName evidence="2">ABC transporter permease</fullName>
    </submittedName>
</protein>
<proteinExistence type="predicted"/>
<dbReference type="Proteomes" id="UP000030401">
    <property type="component" value="Unassembled WGS sequence"/>
</dbReference>
<reference evidence="2 3" key="1">
    <citation type="submission" date="2013-08" db="EMBL/GenBank/DDBJ databases">
        <authorList>
            <person name="Huang J."/>
            <person name="Wang G."/>
        </authorList>
    </citation>
    <scope>NUCLEOTIDE SEQUENCE [LARGE SCALE GENOMIC DNA]</scope>
    <source>
        <strain evidence="2 3">JSM 072002</strain>
    </source>
</reference>
<keyword evidence="3" id="KW-1185">Reference proteome</keyword>
<evidence type="ECO:0000313" key="2">
    <source>
        <dbReference type="EMBL" id="KGX88152.1"/>
    </source>
</evidence>
<accession>A0A0A5HWZ0</accession>
<dbReference type="AlphaFoldDB" id="A0A0A5HWZ0"/>
<evidence type="ECO:0000256" key="1">
    <source>
        <dbReference type="SAM" id="Phobius"/>
    </source>
</evidence>
<dbReference type="eggNOG" id="ENOG5030CH7">
    <property type="taxonomic scope" value="Bacteria"/>
</dbReference>
<keyword evidence="1" id="KW-1133">Transmembrane helix</keyword>
<organism evidence="2 3">
    <name type="scientific">Pontibacillus litoralis JSM 072002</name>
    <dbReference type="NCBI Taxonomy" id="1385512"/>
    <lineage>
        <taxon>Bacteria</taxon>
        <taxon>Bacillati</taxon>
        <taxon>Bacillota</taxon>
        <taxon>Bacilli</taxon>
        <taxon>Bacillales</taxon>
        <taxon>Bacillaceae</taxon>
        <taxon>Pontibacillus</taxon>
    </lineage>
</organism>
<comment type="caution">
    <text evidence="2">The sequence shown here is derived from an EMBL/GenBank/DDBJ whole genome shotgun (WGS) entry which is preliminary data.</text>
</comment>
<sequence length="71" mass="7172">MFPLWSSGILLAILGVVICFAVGGILIAGDSGRGGGLMAAFIGVVIVGNGIIHFLIGLALTVGKQFTNKNT</sequence>
<feature type="transmembrane region" description="Helical" evidence="1">
    <location>
        <begin position="40"/>
        <end position="62"/>
    </location>
</feature>
<keyword evidence="1" id="KW-0812">Transmembrane</keyword>
<name>A0A0A5HWZ0_9BACI</name>
<feature type="transmembrane region" description="Helical" evidence="1">
    <location>
        <begin position="6"/>
        <end position="28"/>
    </location>
</feature>